<dbReference type="Proteomes" id="UP000184546">
    <property type="component" value="Unassembled WGS sequence"/>
</dbReference>
<evidence type="ECO:0000313" key="3">
    <source>
        <dbReference type="Proteomes" id="UP000184546"/>
    </source>
</evidence>
<accession>A0A1L9WTJ7</accession>
<feature type="compositionally biased region" description="Basic and acidic residues" evidence="1">
    <location>
        <begin position="1"/>
        <end position="10"/>
    </location>
</feature>
<evidence type="ECO:0000313" key="2">
    <source>
        <dbReference type="EMBL" id="OJJ99534.1"/>
    </source>
</evidence>
<dbReference type="PRINTS" id="PR01217">
    <property type="entry name" value="PRICHEXTENSN"/>
</dbReference>
<dbReference type="OMA" id="MAIFDSE"/>
<keyword evidence="3" id="KW-1185">Reference proteome</keyword>
<proteinExistence type="predicted"/>
<evidence type="ECO:0000256" key="1">
    <source>
        <dbReference type="SAM" id="MobiDB-lite"/>
    </source>
</evidence>
<feature type="compositionally biased region" description="Pro residues" evidence="1">
    <location>
        <begin position="113"/>
        <end position="122"/>
    </location>
</feature>
<name>A0A1L9WTJ7_ASPA1</name>
<feature type="compositionally biased region" description="Pro residues" evidence="1">
    <location>
        <begin position="94"/>
        <end position="106"/>
    </location>
</feature>
<gene>
    <name evidence="2" type="ORF">ASPACDRAFT_61300</name>
</gene>
<dbReference type="VEuPathDB" id="FungiDB:ASPACDRAFT_61300"/>
<dbReference type="EMBL" id="KV878978">
    <property type="protein sequence ID" value="OJJ99534.1"/>
    <property type="molecule type" value="Genomic_DNA"/>
</dbReference>
<protein>
    <submittedName>
        <fullName evidence="2">Uncharacterized protein</fullName>
    </submittedName>
</protein>
<reference evidence="3" key="1">
    <citation type="journal article" date="2017" name="Genome Biol.">
        <title>Comparative genomics reveals high biological diversity and specific adaptations in the industrially and medically important fungal genus Aspergillus.</title>
        <authorList>
            <person name="de Vries R.P."/>
            <person name="Riley R."/>
            <person name="Wiebenga A."/>
            <person name="Aguilar-Osorio G."/>
            <person name="Amillis S."/>
            <person name="Uchima C.A."/>
            <person name="Anderluh G."/>
            <person name="Asadollahi M."/>
            <person name="Askin M."/>
            <person name="Barry K."/>
            <person name="Battaglia E."/>
            <person name="Bayram O."/>
            <person name="Benocci T."/>
            <person name="Braus-Stromeyer S.A."/>
            <person name="Caldana C."/>
            <person name="Canovas D."/>
            <person name="Cerqueira G.C."/>
            <person name="Chen F."/>
            <person name="Chen W."/>
            <person name="Choi C."/>
            <person name="Clum A."/>
            <person name="Dos Santos R.A."/>
            <person name="Damasio A.R."/>
            <person name="Diallinas G."/>
            <person name="Emri T."/>
            <person name="Fekete E."/>
            <person name="Flipphi M."/>
            <person name="Freyberg S."/>
            <person name="Gallo A."/>
            <person name="Gournas C."/>
            <person name="Habgood R."/>
            <person name="Hainaut M."/>
            <person name="Harispe M.L."/>
            <person name="Henrissat B."/>
            <person name="Hilden K.S."/>
            <person name="Hope R."/>
            <person name="Hossain A."/>
            <person name="Karabika E."/>
            <person name="Karaffa L."/>
            <person name="Karanyi Z."/>
            <person name="Krasevec N."/>
            <person name="Kuo A."/>
            <person name="Kusch H."/>
            <person name="LaButti K."/>
            <person name="Lagendijk E.L."/>
            <person name="Lapidus A."/>
            <person name="Levasseur A."/>
            <person name="Lindquist E."/>
            <person name="Lipzen A."/>
            <person name="Logrieco A.F."/>
            <person name="MacCabe A."/>
            <person name="Maekelae M.R."/>
            <person name="Malavazi I."/>
            <person name="Melin P."/>
            <person name="Meyer V."/>
            <person name="Mielnichuk N."/>
            <person name="Miskei M."/>
            <person name="Molnar A.P."/>
            <person name="Mule G."/>
            <person name="Ngan C.Y."/>
            <person name="Orejas M."/>
            <person name="Orosz E."/>
            <person name="Ouedraogo J.P."/>
            <person name="Overkamp K.M."/>
            <person name="Park H.-S."/>
            <person name="Perrone G."/>
            <person name="Piumi F."/>
            <person name="Punt P.J."/>
            <person name="Ram A.F."/>
            <person name="Ramon A."/>
            <person name="Rauscher S."/>
            <person name="Record E."/>
            <person name="Riano-Pachon D.M."/>
            <person name="Robert V."/>
            <person name="Roehrig J."/>
            <person name="Ruller R."/>
            <person name="Salamov A."/>
            <person name="Salih N.S."/>
            <person name="Samson R.A."/>
            <person name="Sandor E."/>
            <person name="Sanguinetti M."/>
            <person name="Schuetze T."/>
            <person name="Sepcic K."/>
            <person name="Shelest E."/>
            <person name="Sherlock G."/>
            <person name="Sophianopoulou V."/>
            <person name="Squina F.M."/>
            <person name="Sun H."/>
            <person name="Susca A."/>
            <person name="Todd R.B."/>
            <person name="Tsang A."/>
            <person name="Unkles S.E."/>
            <person name="van de Wiele N."/>
            <person name="van Rossen-Uffink D."/>
            <person name="Oliveira J.V."/>
            <person name="Vesth T.C."/>
            <person name="Visser J."/>
            <person name="Yu J.-H."/>
            <person name="Zhou M."/>
            <person name="Andersen M.R."/>
            <person name="Archer D.B."/>
            <person name="Baker S.E."/>
            <person name="Benoit I."/>
            <person name="Brakhage A.A."/>
            <person name="Braus G.H."/>
            <person name="Fischer R."/>
            <person name="Frisvad J.C."/>
            <person name="Goldman G.H."/>
            <person name="Houbraken J."/>
            <person name="Oakley B."/>
            <person name="Pocsi I."/>
            <person name="Scazzocchio C."/>
            <person name="Seiboth B."/>
            <person name="vanKuyk P.A."/>
            <person name="Wortman J."/>
            <person name="Dyer P.S."/>
            <person name="Grigoriev I.V."/>
        </authorList>
    </citation>
    <scope>NUCLEOTIDE SEQUENCE [LARGE SCALE GENOMIC DNA]</scope>
    <source>
        <strain evidence="3">ATCC 16872 / CBS 172.66 / WB 5094</strain>
    </source>
</reference>
<organism evidence="2 3">
    <name type="scientific">Aspergillus aculeatus (strain ATCC 16872 / CBS 172.66 / WB 5094)</name>
    <dbReference type="NCBI Taxonomy" id="690307"/>
    <lineage>
        <taxon>Eukaryota</taxon>
        <taxon>Fungi</taxon>
        <taxon>Dikarya</taxon>
        <taxon>Ascomycota</taxon>
        <taxon>Pezizomycotina</taxon>
        <taxon>Eurotiomycetes</taxon>
        <taxon>Eurotiomycetidae</taxon>
        <taxon>Eurotiales</taxon>
        <taxon>Aspergillaceae</taxon>
        <taxon>Aspergillus</taxon>
        <taxon>Aspergillus subgen. Circumdati</taxon>
    </lineage>
</organism>
<dbReference type="GeneID" id="30977467"/>
<feature type="region of interest" description="Disordered" evidence="1">
    <location>
        <begin position="1"/>
        <end position="170"/>
    </location>
</feature>
<dbReference type="AlphaFoldDB" id="A0A1L9WTJ7"/>
<sequence length="254" mass="27987">MAILDKESRSRGLRVPSFAKKGFKQKSSESLPTKESAPVQQPPAAPAVTSPRSESVPAPPPFRSQEPDELHSPPTVQPSAGPGSLTDGRSQRPPYSPPDGPLPEPPVFRAYRPPIPPQPTPPSSEEDLEPKSNRPNAVDSLDHFIPDPEPESEAPVDSLSSEDDRGPWTPPDYEPVAAPLNKLHYACYQDHRSMLPANNAWYALPCMTCQKFDHEVRHRCVFCCLRICGGCYQALQKCHNRSLAQLMRSLPSSQ</sequence>
<dbReference type="OrthoDB" id="5425130at2759"/>
<dbReference type="STRING" id="690307.A0A1L9WTJ7"/>
<dbReference type="RefSeq" id="XP_020055874.1">
    <property type="nucleotide sequence ID" value="XM_020203653.1"/>
</dbReference>